<keyword evidence="2" id="KW-0678">Repressor</keyword>
<dbReference type="InterPro" id="IPR050134">
    <property type="entry name" value="NAD-dep_sirtuin_deacylases"/>
</dbReference>
<name>A0A109UWL6_9SACH</name>
<reference evidence="7 8" key="1">
    <citation type="submission" date="2016-01" db="EMBL/GenBank/DDBJ databases">
        <title>Genome sequence of the yeast Holleya sinecauda.</title>
        <authorList>
            <person name="Dietrich F.S."/>
        </authorList>
    </citation>
    <scope>NUCLEOTIDE SEQUENCE [LARGE SCALE GENOMIC DNA]</scope>
    <source>
        <strain evidence="7 8">ATCC 58844</strain>
    </source>
</reference>
<keyword evidence="5" id="KW-0479">Metal-binding</keyword>
<dbReference type="SUPFAM" id="SSF52467">
    <property type="entry name" value="DHS-like NAD/FAD-binding domain"/>
    <property type="match status" value="1"/>
</dbReference>
<evidence type="ECO:0000256" key="3">
    <source>
        <dbReference type="ARBA" id="ARBA00022679"/>
    </source>
</evidence>
<evidence type="ECO:0000256" key="4">
    <source>
        <dbReference type="ARBA" id="ARBA00023027"/>
    </source>
</evidence>
<evidence type="ECO:0000313" key="7">
    <source>
        <dbReference type="EMBL" id="AMD18898.1"/>
    </source>
</evidence>
<dbReference type="GO" id="GO:0017136">
    <property type="term" value="F:histone deacetylase activity, NAD-dependent"/>
    <property type="evidence" value="ECO:0007669"/>
    <property type="project" value="TreeGrafter"/>
</dbReference>
<dbReference type="GO" id="GO:0005634">
    <property type="term" value="C:nucleus"/>
    <property type="evidence" value="ECO:0007669"/>
    <property type="project" value="TreeGrafter"/>
</dbReference>
<comment type="similarity">
    <text evidence="1">Belongs to the sirtuin family. Class I subfamily.</text>
</comment>
<protein>
    <submittedName>
        <fullName evidence="7">HBL004Wp</fullName>
    </submittedName>
</protein>
<keyword evidence="8" id="KW-1185">Reference proteome</keyword>
<organism evidence="7 8">
    <name type="scientific">Eremothecium sinecaudum</name>
    <dbReference type="NCBI Taxonomy" id="45286"/>
    <lineage>
        <taxon>Eukaryota</taxon>
        <taxon>Fungi</taxon>
        <taxon>Dikarya</taxon>
        <taxon>Ascomycota</taxon>
        <taxon>Saccharomycotina</taxon>
        <taxon>Saccharomycetes</taxon>
        <taxon>Saccharomycetales</taxon>
        <taxon>Saccharomycetaceae</taxon>
        <taxon>Eremothecium</taxon>
    </lineage>
</organism>
<dbReference type="AlphaFoldDB" id="A0A109UWL6"/>
<sequence>MSASDPLLQFEKHIKHAKKILCVAGAGLSASSGIPTFQSMKGTWRGFTSLDLATPEAFHDNPSLVWIFYSARRYTAMKAKPNNGHFALAELSKRLKDANKDILIVSQNVDGLLKRAGLPSETEVELHGSLFDYRCTEFHCSFTGRNDKSLFLTPILREVVPREAPKLKPCSTRSDLIGKQSVKRLKVNREGEYKTSTLLDDLTNSSDFEPLPQIDVKEGLPLCPKCQGLLRPGVVWYGESLPLCQMDKVDQFISTGGKVDLVFVIGTSGKVWPAMGYVERVKKSGGHVAIFNTDIQNIDDIRNDKHTWGFQGDAVELLPKVLQPIIGIQYKPRDYLRR</sequence>
<dbReference type="STRING" id="45286.A0A109UWL6"/>
<dbReference type="OrthoDB" id="424302at2759"/>
<dbReference type="Gene3D" id="3.40.50.1220">
    <property type="entry name" value="TPP-binding domain"/>
    <property type="match status" value="1"/>
</dbReference>
<keyword evidence="4" id="KW-0520">NAD</keyword>
<feature type="binding site" evidence="5">
    <location>
        <position position="135"/>
    </location>
    <ligand>
        <name>Zn(2+)</name>
        <dbReference type="ChEBI" id="CHEBI:29105"/>
    </ligand>
</feature>
<gene>
    <name evidence="7" type="ORF">AW171_hschr2421</name>
</gene>
<dbReference type="GO" id="GO:0046872">
    <property type="term" value="F:metal ion binding"/>
    <property type="evidence" value="ECO:0007669"/>
    <property type="project" value="UniProtKB-KW"/>
</dbReference>
<dbReference type="Pfam" id="PF02146">
    <property type="entry name" value="SIR2"/>
    <property type="match status" value="1"/>
</dbReference>
<keyword evidence="3" id="KW-0808">Transferase</keyword>
<dbReference type="PROSITE" id="PS50305">
    <property type="entry name" value="SIRTUIN"/>
    <property type="match status" value="1"/>
</dbReference>
<feature type="binding site" evidence="5">
    <location>
        <position position="223"/>
    </location>
    <ligand>
        <name>Zn(2+)</name>
        <dbReference type="ChEBI" id="CHEBI:29105"/>
    </ligand>
</feature>
<accession>A0A109UWL6</accession>
<feature type="active site" description="Proton acceptor" evidence="5">
    <location>
        <position position="127"/>
    </location>
</feature>
<dbReference type="RefSeq" id="XP_017985894.1">
    <property type="nucleotide sequence ID" value="XM_018130010.1"/>
</dbReference>
<proteinExistence type="inferred from homology"/>
<dbReference type="EMBL" id="CP014242">
    <property type="protein sequence ID" value="AMD18898.1"/>
    <property type="molecule type" value="Genomic_DNA"/>
</dbReference>
<dbReference type="PANTHER" id="PTHR11085">
    <property type="entry name" value="NAD-DEPENDENT PROTEIN DEACYLASE SIRTUIN-5, MITOCHONDRIAL-RELATED"/>
    <property type="match status" value="1"/>
</dbReference>
<evidence type="ECO:0000256" key="2">
    <source>
        <dbReference type="ARBA" id="ARBA00022491"/>
    </source>
</evidence>
<feature type="domain" description="Deacetylase sirtuin-type" evidence="6">
    <location>
        <begin position="1"/>
        <end position="329"/>
    </location>
</feature>
<feature type="binding site" evidence="5">
    <location>
        <position position="140"/>
    </location>
    <ligand>
        <name>Zn(2+)</name>
        <dbReference type="ChEBI" id="CHEBI:29105"/>
    </ligand>
</feature>
<feature type="binding site" evidence="5">
    <location>
        <position position="226"/>
    </location>
    <ligand>
        <name>Zn(2+)</name>
        <dbReference type="ChEBI" id="CHEBI:29105"/>
    </ligand>
</feature>
<dbReference type="InterPro" id="IPR003000">
    <property type="entry name" value="Sirtuin"/>
</dbReference>
<dbReference type="InterPro" id="IPR029035">
    <property type="entry name" value="DHS-like_NAD/FAD-binding_dom"/>
</dbReference>
<evidence type="ECO:0000259" key="6">
    <source>
        <dbReference type="PROSITE" id="PS50305"/>
    </source>
</evidence>
<dbReference type="GeneID" id="28722084"/>
<evidence type="ECO:0000256" key="1">
    <source>
        <dbReference type="ARBA" id="ARBA00006924"/>
    </source>
</evidence>
<dbReference type="GO" id="GO:0070403">
    <property type="term" value="F:NAD+ binding"/>
    <property type="evidence" value="ECO:0007669"/>
    <property type="project" value="InterPro"/>
</dbReference>
<dbReference type="InterPro" id="IPR026590">
    <property type="entry name" value="Ssirtuin_cat_dom"/>
</dbReference>
<dbReference type="Proteomes" id="UP000243052">
    <property type="component" value="Chromosome ii"/>
</dbReference>
<dbReference type="Gene3D" id="3.30.1600.10">
    <property type="entry name" value="SIR2/SIRT2 'Small Domain"/>
    <property type="match status" value="1"/>
</dbReference>
<evidence type="ECO:0000313" key="8">
    <source>
        <dbReference type="Proteomes" id="UP000243052"/>
    </source>
</evidence>
<dbReference type="InterPro" id="IPR026591">
    <property type="entry name" value="Sirtuin_cat_small_dom_sf"/>
</dbReference>
<keyword evidence="5" id="KW-0862">Zinc</keyword>
<dbReference type="PANTHER" id="PTHR11085:SF10">
    <property type="entry name" value="NAD-DEPENDENT PROTEIN DEACYLASE SIRTUIN-5, MITOCHONDRIAL-RELATED"/>
    <property type="match status" value="1"/>
</dbReference>
<evidence type="ECO:0000256" key="5">
    <source>
        <dbReference type="PROSITE-ProRule" id="PRU00236"/>
    </source>
</evidence>